<dbReference type="AlphaFoldDB" id="A0A6J2TYU5"/>
<evidence type="ECO:0000313" key="3">
    <source>
        <dbReference type="RefSeq" id="XP_030380313.1"/>
    </source>
</evidence>
<dbReference type="RefSeq" id="XP_030380313.1">
    <property type="nucleotide sequence ID" value="XM_030524453.1"/>
</dbReference>
<evidence type="ECO:0000313" key="2">
    <source>
        <dbReference type="Proteomes" id="UP000504634"/>
    </source>
</evidence>
<name>A0A6J2TYU5_DROLE</name>
<dbReference type="Proteomes" id="UP000504634">
    <property type="component" value="Unplaced"/>
</dbReference>
<organism evidence="2 3">
    <name type="scientific">Drosophila lebanonensis</name>
    <name type="common">Fruit fly</name>
    <name type="synonym">Scaptodrosophila lebanonensis</name>
    <dbReference type="NCBI Taxonomy" id="7225"/>
    <lineage>
        <taxon>Eukaryota</taxon>
        <taxon>Metazoa</taxon>
        <taxon>Ecdysozoa</taxon>
        <taxon>Arthropoda</taxon>
        <taxon>Hexapoda</taxon>
        <taxon>Insecta</taxon>
        <taxon>Pterygota</taxon>
        <taxon>Neoptera</taxon>
        <taxon>Endopterygota</taxon>
        <taxon>Diptera</taxon>
        <taxon>Brachycera</taxon>
        <taxon>Muscomorpha</taxon>
        <taxon>Ephydroidea</taxon>
        <taxon>Drosophilidae</taxon>
        <taxon>Scaptodrosophila</taxon>
    </lineage>
</organism>
<sequence length="186" mass="21512">MTSKKKALKKEEAIPSWISESHSFFGHVIQETIDSLSVDNLLSRSEKKSLPSLESLWRKNYNLEKRKPDSNPVPLPIPEPKKRRTTTHKKPKSLLKSHQQLDDACVILEELQDDEIVVNQICVPPLKPHWRCRRINIEVPAFVVKKNLIEQLLTWDLLCEIMEQQIDVATDALQKCVDKMLKSLQS</sequence>
<protein>
    <submittedName>
        <fullName evidence="3">Moonshiner</fullName>
    </submittedName>
</protein>
<dbReference type="GeneID" id="115628375"/>
<proteinExistence type="predicted"/>
<accession>A0A6J2TYU5</accession>
<keyword evidence="2" id="KW-1185">Reference proteome</keyword>
<gene>
    <name evidence="3" type="primary">LOC115628375</name>
</gene>
<feature type="region of interest" description="Disordered" evidence="1">
    <location>
        <begin position="64"/>
        <end position="94"/>
    </location>
</feature>
<feature type="compositionally biased region" description="Basic residues" evidence="1">
    <location>
        <begin position="81"/>
        <end position="94"/>
    </location>
</feature>
<evidence type="ECO:0000256" key="1">
    <source>
        <dbReference type="SAM" id="MobiDB-lite"/>
    </source>
</evidence>
<dbReference type="OrthoDB" id="7868070at2759"/>
<reference evidence="3" key="1">
    <citation type="submission" date="2025-08" db="UniProtKB">
        <authorList>
            <consortium name="RefSeq"/>
        </authorList>
    </citation>
    <scope>IDENTIFICATION</scope>
    <source>
        <strain evidence="3">11010-0011.00</strain>
        <tissue evidence="3">Whole body</tissue>
    </source>
</reference>